<dbReference type="Pfam" id="PF03466">
    <property type="entry name" value="LysR_substrate"/>
    <property type="match status" value="1"/>
</dbReference>
<dbReference type="Gene3D" id="3.40.190.10">
    <property type="entry name" value="Periplasmic binding protein-like II"/>
    <property type="match status" value="1"/>
</dbReference>
<dbReference type="Pfam" id="PF00126">
    <property type="entry name" value="HTH_1"/>
    <property type="match status" value="1"/>
</dbReference>
<accession>A0A841C1P2</accession>
<dbReference type="PANTHER" id="PTHR30346:SF0">
    <property type="entry name" value="HCA OPERON TRANSCRIPTIONAL ACTIVATOR HCAR"/>
    <property type="match status" value="1"/>
</dbReference>
<keyword evidence="3 6" id="KW-0238">DNA-binding</keyword>
<dbReference type="InterPro" id="IPR000847">
    <property type="entry name" value="LysR_HTH_N"/>
</dbReference>
<keyword evidence="4" id="KW-0804">Transcription</keyword>
<dbReference type="PANTHER" id="PTHR30346">
    <property type="entry name" value="TRANSCRIPTIONAL DUAL REGULATOR HCAR-RELATED"/>
    <property type="match status" value="1"/>
</dbReference>
<comment type="similarity">
    <text evidence="1">Belongs to the LysR transcriptional regulatory family.</text>
</comment>
<keyword evidence="7" id="KW-1185">Reference proteome</keyword>
<dbReference type="AlphaFoldDB" id="A0A841C1P2"/>
<dbReference type="Proteomes" id="UP000587527">
    <property type="component" value="Unassembled WGS sequence"/>
</dbReference>
<dbReference type="GO" id="GO:0032993">
    <property type="term" value="C:protein-DNA complex"/>
    <property type="evidence" value="ECO:0007669"/>
    <property type="project" value="TreeGrafter"/>
</dbReference>
<dbReference type="InterPro" id="IPR036390">
    <property type="entry name" value="WH_DNA-bd_sf"/>
</dbReference>
<evidence type="ECO:0000256" key="2">
    <source>
        <dbReference type="ARBA" id="ARBA00023015"/>
    </source>
</evidence>
<dbReference type="GO" id="GO:0003700">
    <property type="term" value="F:DNA-binding transcription factor activity"/>
    <property type="evidence" value="ECO:0007669"/>
    <property type="project" value="InterPro"/>
</dbReference>
<evidence type="ECO:0000259" key="5">
    <source>
        <dbReference type="PROSITE" id="PS50931"/>
    </source>
</evidence>
<evidence type="ECO:0000256" key="1">
    <source>
        <dbReference type="ARBA" id="ARBA00009437"/>
    </source>
</evidence>
<dbReference type="CDD" id="cd05466">
    <property type="entry name" value="PBP2_LTTR_substrate"/>
    <property type="match status" value="1"/>
</dbReference>
<protein>
    <submittedName>
        <fullName evidence="6">DNA-binding transcriptional LysR family regulator</fullName>
    </submittedName>
</protein>
<dbReference type="EMBL" id="JACHMN010000003">
    <property type="protein sequence ID" value="MBB5872890.1"/>
    <property type="molecule type" value="Genomic_DNA"/>
</dbReference>
<dbReference type="SUPFAM" id="SSF46785">
    <property type="entry name" value="Winged helix' DNA-binding domain"/>
    <property type="match status" value="1"/>
</dbReference>
<dbReference type="InterPro" id="IPR005119">
    <property type="entry name" value="LysR_subst-bd"/>
</dbReference>
<dbReference type="SUPFAM" id="SSF53850">
    <property type="entry name" value="Periplasmic binding protein-like II"/>
    <property type="match status" value="1"/>
</dbReference>
<name>A0A841C1P2_9ACTN</name>
<comment type="caution">
    <text evidence="6">The sequence shown here is derived from an EMBL/GenBank/DDBJ whole genome shotgun (WGS) entry which is preliminary data.</text>
</comment>
<dbReference type="PROSITE" id="PS50931">
    <property type="entry name" value="HTH_LYSR"/>
    <property type="match status" value="1"/>
</dbReference>
<dbReference type="Gene3D" id="1.10.10.10">
    <property type="entry name" value="Winged helix-like DNA-binding domain superfamily/Winged helix DNA-binding domain"/>
    <property type="match status" value="1"/>
</dbReference>
<evidence type="ECO:0000256" key="3">
    <source>
        <dbReference type="ARBA" id="ARBA00023125"/>
    </source>
</evidence>
<reference evidence="6 7" key="1">
    <citation type="submission" date="2020-08" db="EMBL/GenBank/DDBJ databases">
        <title>Sequencing the genomes of 1000 actinobacteria strains.</title>
        <authorList>
            <person name="Klenk H.-P."/>
        </authorList>
    </citation>
    <scope>NUCLEOTIDE SEQUENCE [LARGE SCALE GENOMIC DNA]</scope>
    <source>
        <strain evidence="6 7">DSM 45362</strain>
    </source>
</reference>
<dbReference type="InterPro" id="IPR036388">
    <property type="entry name" value="WH-like_DNA-bd_sf"/>
</dbReference>
<evidence type="ECO:0000313" key="7">
    <source>
        <dbReference type="Proteomes" id="UP000587527"/>
    </source>
</evidence>
<dbReference type="RefSeq" id="WP_184843194.1">
    <property type="nucleotide sequence ID" value="NZ_JACHMN010000003.1"/>
</dbReference>
<evidence type="ECO:0000313" key="6">
    <source>
        <dbReference type="EMBL" id="MBB5872890.1"/>
    </source>
</evidence>
<feature type="domain" description="HTH lysR-type" evidence="5">
    <location>
        <begin position="1"/>
        <end position="62"/>
    </location>
</feature>
<gene>
    <name evidence="6" type="ORF">F4553_006324</name>
</gene>
<keyword evidence="2" id="KW-0805">Transcription regulation</keyword>
<proteinExistence type="inferred from homology"/>
<sequence length="199" mass="21738">MELRDIEIFLALAEELHVGRTADRLQLSAEQVRLSIAEQERRVGASLFEPANGRDDPRVALTPIGRHLYADLDAGYRRIQDGFATAAASARGHTGTLALGITSTLGQELAPITRLFRARHPGCELQIREVHHSDPFGPLRAGDVDIQLSPLPVDEPDIICLPVDESPERGWGLAWRATGETSVHRAFAQAALDARAERG</sequence>
<organism evidence="6 7">
    <name type="scientific">Allocatelliglobosispora scoriae</name>
    <dbReference type="NCBI Taxonomy" id="643052"/>
    <lineage>
        <taxon>Bacteria</taxon>
        <taxon>Bacillati</taxon>
        <taxon>Actinomycetota</taxon>
        <taxon>Actinomycetes</taxon>
        <taxon>Micromonosporales</taxon>
        <taxon>Micromonosporaceae</taxon>
        <taxon>Allocatelliglobosispora</taxon>
    </lineage>
</organism>
<dbReference type="GO" id="GO:0003677">
    <property type="term" value="F:DNA binding"/>
    <property type="evidence" value="ECO:0007669"/>
    <property type="project" value="UniProtKB-KW"/>
</dbReference>
<evidence type="ECO:0000256" key="4">
    <source>
        <dbReference type="ARBA" id="ARBA00023163"/>
    </source>
</evidence>